<dbReference type="GO" id="GO:0004493">
    <property type="term" value="F:methylmalonyl-CoA epimerase activity"/>
    <property type="evidence" value="ECO:0007669"/>
    <property type="project" value="TreeGrafter"/>
</dbReference>
<dbReference type="PANTHER" id="PTHR43048">
    <property type="entry name" value="METHYLMALONYL-COA EPIMERASE"/>
    <property type="match status" value="1"/>
</dbReference>
<evidence type="ECO:0000259" key="2">
    <source>
        <dbReference type="PROSITE" id="PS51819"/>
    </source>
</evidence>
<dbReference type="InterPro" id="IPR051785">
    <property type="entry name" value="MMCE/EMCE_epimerase"/>
</dbReference>
<dbReference type="Proteomes" id="UP000193104">
    <property type="component" value="Unassembled WGS sequence"/>
</dbReference>
<keyword evidence="4" id="KW-1185">Reference proteome</keyword>
<evidence type="ECO:0000313" key="4">
    <source>
        <dbReference type="Proteomes" id="UP000193104"/>
    </source>
</evidence>
<dbReference type="InterPro" id="IPR029068">
    <property type="entry name" value="Glyas_Bleomycin-R_OHBP_Dase"/>
</dbReference>
<dbReference type="SUPFAM" id="SSF54593">
    <property type="entry name" value="Glyoxalase/Bleomycin resistance protein/Dihydroxybiphenyl dioxygenase"/>
    <property type="match status" value="1"/>
</dbReference>
<accession>A0A1X1CWL3</accession>
<dbReference type="STRING" id="1076551.HA48_19965"/>
<sequence>MIRGIEHIGITVSDLPQAEQFFIQALGASVLYRIVPPGDPQQQVEGKGMAPLNGFPPEMNVTGLAMLRLANGCNVELFQTQPAVQDRSAHPGQPGINHFSVYVEDIHQAAEKLRTHGATLFEGPNDCFAQETGKGNQTWFAMTPFGVLIELITLPSALKYDPPAQHTRWIPQA</sequence>
<dbReference type="Gene3D" id="3.10.180.10">
    <property type="entry name" value="2,3-Dihydroxybiphenyl 1,2-Dioxygenase, domain 1"/>
    <property type="match status" value="1"/>
</dbReference>
<dbReference type="Pfam" id="PF13669">
    <property type="entry name" value="Glyoxalase_4"/>
    <property type="match status" value="1"/>
</dbReference>
<reference evidence="3 4" key="1">
    <citation type="journal article" date="2017" name="Antonie Van Leeuwenhoek">
        <title>Phylogenomic resolution of the bacterial genus Pantoea and its relationship with Erwinia and Tatumella.</title>
        <authorList>
            <person name="Palmer M."/>
            <person name="Steenkamp E.T."/>
            <person name="Coetzee M.P."/>
            <person name="Chan W.Y."/>
            <person name="van Zyl E."/>
            <person name="De Maayer P."/>
            <person name="Coutinho T.A."/>
            <person name="Blom J."/>
            <person name="Smits T.H."/>
            <person name="Duffy B."/>
            <person name="Venter S.N."/>
        </authorList>
    </citation>
    <scope>NUCLEOTIDE SEQUENCE [LARGE SCALE GENOMIC DNA]</scope>
    <source>
        <strain evidence="3 4">LMG 26277</strain>
    </source>
</reference>
<name>A0A1X1CWL3_9GAMM</name>
<dbReference type="InterPro" id="IPR037523">
    <property type="entry name" value="VOC_core"/>
</dbReference>
<protein>
    <submittedName>
        <fullName evidence="3">Bleomycin resistance protein</fullName>
    </submittedName>
</protein>
<evidence type="ECO:0000256" key="1">
    <source>
        <dbReference type="ARBA" id="ARBA00022723"/>
    </source>
</evidence>
<comment type="caution">
    <text evidence="3">The sequence shown here is derived from an EMBL/GenBank/DDBJ whole genome shotgun (WGS) entry which is preliminary data.</text>
</comment>
<organism evidence="3 4">
    <name type="scientific">Pantoea wallisii</name>
    <dbReference type="NCBI Taxonomy" id="1076551"/>
    <lineage>
        <taxon>Bacteria</taxon>
        <taxon>Pseudomonadati</taxon>
        <taxon>Pseudomonadota</taxon>
        <taxon>Gammaproteobacteria</taxon>
        <taxon>Enterobacterales</taxon>
        <taxon>Erwiniaceae</taxon>
        <taxon>Pantoea</taxon>
    </lineage>
</organism>
<evidence type="ECO:0000313" key="3">
    <source>
        <dbReference type="EMBL" id="ORM68839.1"/>
    </source>
</evidence>
<keyword evidence="1" id="KW-0479">Metal-binding</keyword>
<dbReference type="PROSITE" id="PS51819">
    <property type="entry name" value="VOC"/>
    <property type="match status" value="1"/>
</dbReference>
<dbReference type="AlphaFoldDB" id="A0A1X1CWL3"/>
<dbReference type="GO" id="GO:0046491">
    <property type="term" value="P:L-methylmalonyl-CoA metabolic process"/>
    <property type="evidence" value="ECO:0007669"/>
    <property type="project" value="TreeGrafter"/>
</dbReference>
<dbReference type="OrthoDB" id="2613830at2"/>
<feature type="domain" description="VOC" evidence="2">
    <location>
        <begin position="4"/>
        <end position="154"/>
    </location>
</feature>
<gene>
    <name evidence="3" type="ORF">HA48_19965</name>
</gene>
<dbReference type="PANTHER" id="PTHR43048:SF6">
    <property type="entry name" value="BLR8189 PROTEIN"/>
    <property type="match status" value="1"/>
</dbReference>
<dbReference type="GO" id="GO:0046872">
    <property type="term" value="F:metal ion binding"/>
    <property type="evidence" value="ECO:0007669"/>
    <property type="project" value="UniProtKB-KW"/>
</dbReference>
<proteinExistence type="predicted"/>
<dbReference type="EMBL" id="MLFS01000082">
    <property type="protein sequence ID" value="ORM68839.1"/>
    <property type="molecule type" value="Genomic_DNA"/>
</dbReference>
<dbReference type="RefSeq" id="WP_128602933.1">
    <property type="nucleotide sequence ID" value="NZ_MLFS01000082.1"/>
</dbReference>